<dbReference type="EMBL" id="CAJNOQ010001474">
    <property type="protein sequence ID" value="CAF0897691.1"/>
    <property type="molecule type" value="Genomic_DNA"/>
</dbReference>
<dbReference type="Proteomes" id="UP000682733">
    <property type="component" value="Unassembled WGS sequence"/>
</dbReference>
<organism evidence="3 6">
    <name type="scientific">Didymodactylos carnosus</name>
    <dbReference type="NCBI Taxonomy" id="1234261"/>
    <lineage>
        <taxon>Eukaryota</taxon>
        <taxon>Metazoa</taxon>
        <taxon>Spiralia</taxon>
        <taxon>Gnathifera</taxon>
        <taxon>Rotifera</taxon>
        <taxon>Eurotatoria</taxon>
        <taxon>Bdelloidea</taxon>
        <taxon>Philodinida</taxon>
        <taxon>Philodinidae</taxon>
        <taxon>Didymodactylos</taxon>
    </lineage>
</organism>
<keyword evidence="6" id="KW-1185">Reference proteome</keyword>
<protein>
    <submittedName>
        <fullName evidence="3">Uncharacterized protein</fullName>
    </submittedName>
</protein>
<dbReference type="EMBL" id="CAJOBA010000226">
    <property type="protein sequence ID" value="CAF3515111.1"/>
    <property type="molecule type" value="Genomic_DNA"/>
</dbReference>
<dbReference type="EMBL" id="CAJNOK010000226">
    <property type="protein sequence ID" value="CAF0738105.1"/>
    <property type="molecule type" value="Genomic_DNA"/>
</dbReference>
<accession>A0A813ZBG0</accession>
<dbReference type="Proteomes" id="UP000663829">
    <property type="component" value="Unassembled WGS sequence"/>
</dbReference>
<dbReference type="AlphaFoldDB" id="A0A813ZBG0"/>
<proteinExistence type="predicted"/>
<name>A0A813ZBG0_9BILA</name>
<evidence type="ECO:0000313" key="5">
    <source>
        <dbReference type="EMBL" id="CAF3680678.1"/>
    </source>
</evidence>
<evidence type="ECO:0000313" key="6">
    <source>
        <dbReference type="Proteomes" id="UP000663829"/>
    </source>
</evidence>
<dbReference type="EMBL" id="CAJOBC010001474">
    <property type="protein sequence ID" value="CAF3680678.1"/>
    <property type="molecule type" value="Genomic_DNA"/>
</dbReference>
<feature type="region of interest" description="Disordered" evidence="1">
    <location>
        <begin position="54"/>
        <end position="92"/>
    </location>
</feature>
<comment type="caution">
    <text evidence="3">The sequence shown here is derived from an EMBL/GenBank/DDBJ whole genome shotgun (WGS) entry which is preliminary data.</text>
</comment>
<dbReference type="Proteomes" id="UP000677228">
    <property type="component" value="Unassembled WGS sequence"/>
</dbReference>
<evidence type="ECO:0000313" key="4">
    <source>
        <dbReference type="EMBL" id="CAF3515111.1"/>
    </source>
</evidence>
<evidence type="ECO:0000313" key="2">
    <source>
        <dbReference type="EMBL" id="CAF0738105.1"/>
    </source>
</evidence>
<feature type="compositionally biased region" description="Polar residues" evidence="1">
    <location>
        <begin position="79"/>
        <end position="92"/>
    </location>
</feature>
<evidence type="ECO:0000313" key="3">
    <source>
        <dbReference type="EMBL" id="CAF0897691.1"/>
    </source>
</evidence>
<dbReference type="Proteomes" id="UP000681722">
    <property type="component" value="Unassembled WGS sequence"/>
</dbReference>
<reference evidence="3" key="1">
    <citation type="submission" date="2021-02" db="EMBL/GenBank/DDBJ databases">
        <authorList>
            <person name="Nowell W R."/>
        </authorList>
    </citation>
    <scope>NUCLEOTIDE SEQUENCE</scope>
</reference>
<feature type="region of interest" description="Disordered" evidence="1">
    <location>
        <begin position="1"/>
        <end position="25"/>
    </location>
</feature>
<sequence>MALNEPVPPDINDKLDVDSPSDDEKEMQNDVMVQGMKRIGSEGYLLQVFDPSKIDFSSRPEDNSNDGYRVQQRQRKKFNATTMSSNEKMNKV</sequence>
<gene>
    <name evidence="3" type="ORF">GPM918_LOCUS8465</name>
    <name evidence="2" type="ORF">OVA965_LOCUS1267</name>
    <name evidence="5" type="ORF">SRO942_LOCUS8465</name>
    <name evidence="4" type="ORF">TMI583_LOCUS1268</name>
</gene>
<evidence type="ECO:0000256" key="1">
    <source>
        <dbReference type="SAM" id="MobiDB-lite"/>
    </source>
</evidence>